<dbReference type="AlphaFoldDB" id="A0A1V9FYR0"/>
<dbReference type="SUPFAM" id="SSF51971">
    <property type="entry name" value="Nucleotide-binding domain"/>
    <property type="match status" value="1"/>
</dbReference>
<organism evidence="2 3">
    <name type="scientific">Niastella vici</name>
    <dbReference type="NCBI Taxonomy" id="1703345"/>
    <lineage>
        <taxon>Bacteria</taxon>
        <taxon>Pseudomonadati</taxon>
        <taxon>Bacteroidota</taxon>
        <taxon>Chitinophagia</taxon>
        <taxon>Chitinophagales</taxon>
        <taxon>Chitinophagaceae</taxon>
        <taxon>Niastella</taxon>
    </lineage>
</organism>
<dbReference type="Pfam" id="PF01266">
    <property type="entry name" value="DAO"/>
    <property type="match status" value="1"/>
</dbReference>
<evidence type="ECO:0000313" key="2">
    <source>
        <dbReference type="EMBL" id="OQP63472.1"/>
    </source>
</evidence>
<keyword evidence="3" id="KW-1185">Reference proteome</keyword>
<evidence type="ECO:0000259" key="1">
    <source>
        <dbReference type="Pfam" id="PF01266"/>
    </source>
</evidence>
<evidence type="ECO:0000313" key="3">
    <source>
        <dbReference type="Proteomes" id="UP000192796"/>
    </source>
</evidence>
<dbReference type="EMBL" id="LVYD01000045">
    <property type="protein sequence ID" value="OQP63472.1"/>
    <property type="molecule type" value="Genomic_DNA"/>
</dbReference>
<dbReference type="Proteomes" id="UP000192796">
    <property type="component" value="Unassembled WGS sequence"/>
</dbReference>
<dbReference type="STRING" id="1703345.A3860_24330"/>
<dbReference type="RefSeq" id="WP_081147834.1">
    <property type="nucleotide sequence ID" value="NZ_LVYD01000045.1"/>
</dbReference>
<name>A0A1V9FYR0_9BACT</name>
<dbReference type="OrthoDB" id="214253at2"/>
<comment type="caution">
    <text evidence="2">The sequence shown here is derived from an EMBL/GenBank/DDBJ whole genome shotgun (WGS) entry which is preliminary data.</text>
</comment>
<feature type="domain" description="FAD dependent oxidoreductase" evidence="1">
    <location>
        <begin position="4"/>
        <end position="323"/>
    </location>
</feature>
<sequence>MHVDFLLIGQGICGTFLSRELQKAGYSFLVIDDNQPGTASKVAAGIINPVTGRRIVKTWLIDEVMPFAWQQYSELGKQLQVTAIEQKDIIDFFPTPQMKLAYEKRYEEDTQYISIHNEPGAWNQFFNYDFGYGTITPCYLVNLPALLPAYRRLLLSGKQLLEERFDGTQLQVQPNSVQYKDITAQRIIFCDGIASFNSPWFANLPFAPNKGEVLLVEAGDMPTGNIFKKGINWVPWRDNIFWVGSTYEWDFTSDQPTAAFRERTMATLQHWIKAPIRLLEHTAAVRPATIERRPFIGFHPQHPAIGIFNGMGTKGCSLAPFFAPQLVQHIQHQTSLPPEVDIQRFKRVLSK</sequence>
<dbReference type="Gene3D" id="3.30.9.10">
    <property type="entry name" value="D-Amino Acid Oxidase, subunit A, domain 2"/>
    <property type="match status" value="1"/>
</dbReference>
<reference evidence="2 3" key="1">
    <citation type="submission" date="2016-03" db="EMBL/GenBank/DDBJ databases">
        <title>Niastella vici sp. nov., isolated from farmland soil.</title>
        <authorList>
            <person name="Chen L."/>
            <person name="Wang D."/>
            <person name="Yang S."/>
            <person name="Wang G."/>
        </authorList>
    </citation>
    <scope>NUCLEOTIDE SEQUENCE [LARGE SCALE GENOMIC DNA]</scope>
    <source>
        <strain evidence="2 3">DJ57</strain>
    </source>
</reference>
<protein>
    <submittedName>
        <fullName evidence="2">FAD-dependent oxidoreductase</fullName>
    </submittedName>
</protein>
<dbReference type="InterPro" id="IPR006076">
    <property type="entry name" value="FAD-dep_OxRdtase"/>
</dbReference>
<dbReference type="SUPFAM" id="SSF54373">
    <property type="entry name" value="FAD-linked reductases, C-terminal domain"/>
    <property type="match status" value="1"/>
</dbReference>
<accession>A0A1V9FYR0</accession>
<dbReference type="InterPro" id="IPR036188">
    <property type="entry name" value="FAD/NAD-bd_sf"/>
</dbReference>
<dbReference type="Gene3D" id="3.50.50.60">
    <property type="entry name" value="FAD/NAD(P)-binding domain"/>
    <property type="match status" value="1"/>
</dbReference>
<proteinExistence type="predicted"/>
<gene>
    <name evidence="2" type="ORF">A3860_24330</name>
</gene>